<name>A0ABQ1HM12_9GAMM</name>
<evidence type="ECO:0000313" key="2">
    <source>
        <dbReference type="EMBL" id="GGA82598.1"/>
    </source>
</evidence>
<comment type="caution">
    <text evidence="2">The sequence shown here is derived from an EMBL/GenBank/DDBJ whole genome shotgun (WGS) entry which is preliminary data.</text>
</comment>
<accession>A0ABQ1HM12</accession>
<dbReference type="Proteomes" id="UP000623419">
    <property type="component" value="Unassembled WGS sequence"/>
</dbReference>
<dbReference type="InterPro" id="IPR010985">
    <property type="entry name" value="Ribbon_hlx_hlx"/>
</dbReference>
<keyword evidence="3" id="KW-1185">Reference proteome</keyword>
<protein>
    <recommendedName>
        <fullName evidence="4">Ribbon-helix-helix protein CopG domain-containing protein</fullName>
    </recommendedName>
</protein>
<evidence type="ECO:0000256" key="1">
    <source>
        <dbReference type="SAM" id="MobiDB-lite"/>
    </source>
</evidence>
<dbReference type="EMBL" id="BMKC01000002">
    <property type="protein sequence ID" value="GGA82598.1"/>
    <property type="molecule type" value="Genomic_DNA"/>
</dbReference>
<sequence>MLGVPPRIEAMADFLLRDIDERIAERIKEMARQKGWPLNDVILHLLKQALGIIEPEPAPEPGDIARLTGSWNDDESRAFAEAMEALNSLPDDAPSYMAPPGKKPGG</sequence>
<feature type="region of interest" description="Disordered" evidence="1">
    <location>
        <begin position="87"/>
        <end position="106"/>
    </location>
</feature>
<organism evidence="2 3">
    <name type="scientific">Arenimonas soli</name>
    <dbReference type="NCBI Taxonomy" id="2269504"/>
    <lineage>
        <taxon>Bacteria</taxon>
        <taxon>Pseudomonadati</taxon>
        <taxon>Pseudomonadota</taxon>
        <taxon>Gammaproteobacteria</taxon>
        <taxon>Lysobacterales</taxon>
        <taxon>Lysobacteraceae</taxon>
        <taxon>Arenimonas</taxon>
    </lineage>
</organism>
<reference evidence="3" key="1">
    <citation type="journal article" date="2019" name="Int. J. Syst. Evol. Microbiol.">
        <title>The Global Catalogue of Microorganisms (GCM) 10K type strain sequencing project: providing services to taxonomists for standard genome sequencing and annotation.</title>
        <authorList>
            <consortium name="The Broad Institute Genomics Platform"/>
            <consortium name="The Broad Institute Genome Sequencing Center for Infectious Disease"/>
            <person name="Wu L."/>
            <person name="Ma J."/>
        </authorList>
    </citation>
    <scope>NUCLEOTIDE SEQUENCE [LARGE SCALE GENOMIC DNA]</scope>
    <source>
        <strain evidence="3">CGMCC 1.15905</strain>
    </source>
</reference>
<dbReference type="SUPFAM" id="SSF47598">
    <property type="entry name" value="Ribbon-helix-helix"/>
    <property type="match status" value="1"/>
</dbReference>
<gene>
    <name evidence="2" type="ORF">GCM10011521_21180</name>
</gene>
<proteinExistence type="predicted"/>
<evidence type="ECO:0000313" key="3">
    <source>
        <dbReference type="Proteomes" id="UP000623419"/>
    </source>
</evidence>
<evidence type="ECO:0008006" key="4">
    <source>
        <dbReference type="Google" id="ProtNLM"/>
    </source>
</evidence>